<name>A0A1V4H397_MORLA</name>
<dbReference type="Proteomes" id="UP000191025">
    <property type="component" value="Unassembled WGS sequence"/>
</dbReference>
<keyword evidence="3" id="KW-0238">DNA-binding</keyword>
<evidence type="ECO:0000259" key="5">
    <source>
        <dbReference type="Pfam" id="PF01420"/>
    </source>
</evidence>
<evidence type="ECO:0000256" key="4">
    <source>
        <dbReference type="SAM" id="Coils"/>
    </source>
</evidence>
<dbReference type="PANTHER" id="PTHR30408">
    <property type="entry name" value="TYPE-1 RESTRICTION ENZYME ECOKI SPECIFICITY PROTEIN"/>
    <property type="match status" value="1"/>
</dbReference>
<dbReference type="GO" id="GO:0003677">
    <property type="term" value="F:DNA binding"/>
    <property type="evidence" value="ECO:0007669"/>
    <property type="project" value="UniProtKB-KW"/>
</dbReference>
<dbReference type="InterPro" id="IPR052021">
    <property type="entry name" value="Type-I_RS_S_subunit"/>
</dbReference>
<dbReference type="PANTHER" id="PTHR30408:SF12">
    <property type="entry name" value="TYPE I RESTRICTION ENZYME MJAVIII SPECIFICITY SUBUNIT"/>
    <property type="match status" value="1"/>
</dbReference>
<feature type="coiled-coil region" evidence="4">
    <location>
        <begin position="133"/>
        <end position="160"/>
    </location>
</feature>
<evidence type="ECO:0000313" key="7">
    <source>
        <dbReference type="Proteomes" id="UP000191025"/>
    </source>
</evidence>
<reference evidence="7" key="1">
    <citation type="submission" date="2017-03" db="EMBL/GenBank/DDBJ databases">
        <title>Draft genome sequence of Moraxella equi CCUG 4950T type strain.</title>
        <authorList>
            <person name="Salva-Serra F."/>
            <person name="Engstrom-Jakobsson H."/>
            <person name="Thorell K."/>
            <person name="Jaen-Luchoro D."/>
            <person name="Gonzales-Siles L."/>
            <person name="Karlsson R."/>
            <person name="Yazdan S."/>
            <person name="Boulund F."/>
            <person name="Johnning A."/>
            <person name="Engstrand L."/>
            <person name="Kristiansson E."/>
            <person name="Moore E."/>
        </authorList>
    </citation>
    <scope>NUCLEOTIDE SEQUENCE [LARGE SCALE GENOMIC DNA]</scope>
    <source>
        <strain evidence="7">CCUG 4441</strain>
    </source>
</reference>
<dbReference type="SUPFAM" id="SSF116734">
    <property type="entry name" value="DNA methylase specificity domain"/>
    <property type="match status" value="2"/>
</dbReference>
<dbReference type="RefSeq" id="WP_062499507.1">
    <property type="nucleotide sequence ID" value="NZ_MXAN01000008.1"/>
</dbReference>
<evidence type="ECO:0000256" key="1">
    <source>
        <dbReference type="ARBA" id="ARBA00010923"/>
    </source>
</evidence>
<evidence type="ECO:0000313" key="6">
    <source>
        <dbReference type="EMBL" id="OPH39098.1"/>
    </source>
</evidence>
<evidence type="ECO:0000256" key="2">
    <source>
        <dbReference type="ARBA" id="ARBA00022747"/>
    </source>
</evidence>
<sequence length="369" mass="41498">MKQAKLFDICRPKQWKTISSANLKDKGFPVYGANGIIGYHDEYNHEKPTILITCRGATCGTINVSLPFSYINGNAMALDDLKENEVNINYLAYYLNFRKLNDVITGTAQPQITRESLQNVKIPLPPLSTQQHIAQILDRADELRQKRKQAIAKLDELLQATFIKMFGDPVVNPMGWDKKPLKNLTGKILKLKNQSDYLGLKYIDLGSIDKDKKCIDYANLSVLSHDNFPSRARQIAKNFDILLSMVRPNLNGVAMINSNDNEFITSTGFSVLRCHDELNPYYLFECVKNKNFTQILVEQAVGASYPAVNETIIRDVEIALPPLSLQHQFAQIAKQIQTQKSTLQAQADELETLFLSLEQRAFGGALVGS</sequence>
<evidence type="ECO:0000256" key="3">
    <source>
        <dbReference type="ARBA" id="ARBA00023125"/>
    </source>
</evidence>
<accession>A0A1V4H397</accession>
<dbReference type="Pfam" id="PF01420">
    <property type="entry name" value="Methylase_S"/>
    <property type="match status" value="2"/>
</dbReference>
<dbReference type="Gene3D" id="3.90.220.20">
    <property type="entry name" value="DNA methylase specificity domains"/>
    <property type="match status" value="2"/>
</dbReference>
<proteinExistence type="inferred from homology"/>
<dbReference type="EMBL" id="MXAN01000008">
    <property type="protein sequence ID" value="OPH39098.1"/>
    <property type="molecule type" value="Genomic_DNA"/>
</dbReference>
<dbReference type="InterPro" id="IPR000055">
    <property type="entry name" value="Restrct_endonuc_typeI_TRD"/>
</dbReference>
<comment type="caution">
    <text evidence="6">The sequence shown here is derived from an EMBL/GenBank/DDBJ whole genome shotgun (WGS) entry which is preliminary data.</text>
</comment>
<dbReference type="CDD" id="cd17266">
    <property type="entry name" value="RMtype1_S_Sau1132ORF3780P-TRD2-CR2_like"/>
    <property type="match status" value="1"/>
</dbReference>
<feature type="coiled-coil region" evidence="4">
    <location>
        <begin position="333"/>
        <end position="360"/>
    </location>
</feature>
<dbReference type="GO" id="GO:0009307">
    <property type="term" value="P:DNA restriction-modification system"/>
    <property type="evidence" value="ECO:0007669"/>
    <property type="project" value="UniProtKB-KW"/>
</dbReference>
<gene>
    <name evidence="6" type="ORF">B5J94_01745</name>
</gene>
<feature type="domain" description="Type I restriction modification DNA specificity" evidence="5">
    <location>
        <begin position="238"/>
        <end position="349"/>
    </location>
</feature>
<comment type="similarity">
    <text evidence="1">Belongs to the type-I restriction system S methylase family.</text>
</comment>
<keyword evidence="4" id="KW-0175">Coiled coil</keyword>
<dbReference type="InterPro" id="IPR044946">
    <property type="entry name" value="Restrct_endonuc_typeI_TRD_sf"/>
</dbReference>
<feature type="domain" description="Type I restriction modification DNA specificity" evidence="5">
    <location>
        <begin position="4"/>
        <end position="151"/>
    </location>
</feature>
<protein>
    <recommendedName>
        <fullName evidence="5">Type I restriction modification DNA specificity domain-containing protein</fullName>
    </recommendedName>
</protein>
<organism evidence="6 7">
    <name type="scientific">Moraxella lacunata</name>
    <dbReference type="NCBI Taxonomy" id="477"/>
    <lineage>
        <taxon>Bacteria</taxon>
        <taxon>Pseudomonadati</taxon>
        <taxon>Pseudomonadota</taxon>
        <taxon>Gammaproteobacteria</taxon>
        <taxon>Moraxellales</taxon>
        <taxon>Moraxellaceae</taxon>
        <taxon>Moraxella</taxon>
    </lineage>
</organism>
<dbReference type="AlphaFoldDB" id="A0A1V4H397"/>
<keyword evidence="2" id="KW-0680">Restriction system</keyword>
<dbReference type="CDD" id="cd16961">
    <property type="entry name" value="RMtype1_S_TRD-CR_like"/>
    <property type="match status" value="1"/>
</dbReference>